<feature type="domain" description="Flagellar hook-associated protein FlgK helical" evidence="10">
    <location>
        <begin position="99"/>
        <end position="364"/>
    </location>
</feature>
<dbReference type="PRINTS" id="PR01005">
    <property type="entry name" value="FLGHOOKAP1"/>
</dbReference>
<keyword evidence="11" id="KW-0966">Cell projection</keyword>
<dbReference type="Pfam" id="PF00460">
    <property type="entry name" value="Flg_bb_rod"/>
    <property type="match status" value="1"/>
</dbReference>
<dbReference type="AlphaFoldDB" id="A0A098B438"/>
<accession>A0A098B438</accession>
<evidence type="ECO:0000259" key="10">
    <source>
        <dbReference type="Pfam" id="PF22638"/>
    </source>
</evidence>
<dbReference type="GO" id="GO:0044780">
    <property type="term" value="P:bacterial-type flagellum assembly"/>
    <property type="evidence" value="ECO:0007669"/>
    <property type="project" value="InterPro"/>
</dbReference>
<dbReference type="PANTHER" id="PTHR30033">
    <property type="entry name" value="FLAGELLAR HOOK-ASSOCIATED PROTEIN 1"/>
    <property type="match status" value="1"/>
</dbReference>
<evidence type="ECO:0000259" key="8">
    <source>
        <dbReference type="Pfam" id="PF00460"/>
    </source>
</evidence>
<keyword evidence="5 7" id="KW-0964">Secreted</keyword>
<feature type="domain" description="Flagellar basal-body/hook protein C-terminal" evidence="9">
    <location>
        <begin position="490"/>
        <end position="527"/>
    </location>
</feature>
<keyword evidence="11" id="KW-0969">Cilium</keyword>
<keyword evidence="6 7" id="KW-0975">Bacterial flagellum</keyword>
<dbReference type="InterPro" id="IPR010930">
    <property type="entry name" value="Flg_bb/hook_C_dom"/>
</dbReference>
<dbReference type="GO" id="GO:0005576">
    <property type="term" value="C:extracellular region"/>
    <property type="evidence" value="ECO:0007669"/>
    <property type="project" value="UniProtKB-SubCell"/>
</dbReference>
<evidence type="ECO:0000256" key="6">
    <source>
        <dbReference type="ARBA" id="ARBA00023143"/>
    </source>
</evidence>
<dbReference type="RefSeq" id="WP_208925913.1">
    <property type="nucleotide sequence ID" value="NZ_LK996017.1"/>
</dbReference>
<reference evidence="11" key="1">
    <citation type="submission" date="2014-07" db="EMBL/GenBank/DDBJ databases">
        <authorList>
            <person name="Hornung V.Bastian."/>
        </authorList>
    </citation>
    <scope>NUCLEOTIDE SEQUENCE</scope>
    <source>
        <strain evidence="11">PCE-S</strain>
    </source>
</reference>
<dbReference type="InterPro" id="IPR001444">
    <property type="entry name" value="Flag_bb_rod_N"/>
</dbReference>
<evidence type="ECO:0000256" key="2">
    <source>
        <dbReference type="ARBA" id="ARBA00004613"/>
    </source>
</evidence>
<evidence type="ECO:0000256" key="4">
    <source>
        <dbReference type="ARBA" id="ARBA00016244"/>
    </source>
</evidence>
<dbReference type="PANTHER" id="PTHR30033:SF1">
    <property type="entry name" value="FLAGELLAR HOOK-ASSOCIATED PROTEIN 1"/>
    <property type="match status" value="1"/>
</dbReference>
<evidence type="ECO:0000256" key="1">
    <source>
        <dbReference type="ARBA" id="ARBA00004365"/>
    </source>
</evidence>
<dbReference type="EMBL" id="LK996017">
    <property type="protein sequence ID" value="CDX03145.1"/>
    <property type="molecule type" value="Genomic_DNA"/>
</dbReference>
<dbReference type="GO" id="GO:0005198">
    <property type="term" value="F:structural molecule activity"/>
    <property type="evidence" value="ECO:0007669"/>
    <property type="project" value="UniProtKB-UniRule"/>
</dbReference>
<dbReference type="GO" id="GO:0009424">
    <property type="term" value="C:bacterial-type flagellum hook"/>
    <property type="evidence" value="ECO:0007669"/>
    <property type="project" value="UniProtKB-UniRule"/>
</dbReference>
<dbReference type="SUPFAM" id="SSF64518">
    <property type="entry name" value="Phase 1 flagellin"/>
    <property type="match status" value="1"/>
</dbReference>
<feature type="domain" description="Flagellar basal body rod protein N-terminal" evidence="8">
    <location>
        <begin position="9"/>
        <end position="38"/>
    </location>
</feature>
<keyword evidence="11" id="KW-0282">Flagellum</keyword>
<evidence type="ECO:0000313" key="11">
    <source>
        <dbReference type="EMBL" id="CDX03145.1"/>
    </source>
</evidence>
<gene>
    <name evidence="7" type="primary">flgK</name>
    <name evidence="11" type="ORF">DPCES_3258</name>
</gene>
<comment type="subcellular location">
    <subcellularLocation>
        <location evidence="1 7">Bacterial flagellum</location>
    </subcellularLocation>
    <subcellularLocation>
        <location evidence="2 7">Secreted</location>
    </subcellularLocation>
</comment>
<sequence>MRSTFAGLELARRALESQQVALDTTGHNISNANTKGYTRQVVNLQATLPDSIPGMGHYLSVGTGVTVQSIERARDIFIDRQFRWENSKQEYWATRENTLAQIEGLLNEPSDNSLSNDLTEFWNAWSVLANNPENLGARSVILERAATLADTLHHIDQQITELQKSLDSSVRVQVDQINMHAKQIQELNLQIKKVQVSGDNPNDLLDKRDALVDELSKLVNVRVVESRDPTFTDREVDIFKLYIGNDQTSGQILVDDTKAYQLETPAVAGASGEPFAEVKWGAGHPLGSGTPVDLGEGSGSLQASILLRGSGFEYDTANGDTKANAHLAYLRDQYNQLASGLAEAVNAIHRTGIDRDNNSGLDFFDTSAGTVTAANIKVNGALVSDPWKIATGKITKDADGNPVGAYGNGEIAKAISSLSSGWTGLAGLTDPVTGDPLTTPPPTPLSASSIGDYYGAALAELGVDAQQATRMKESQAVLVTHMYNQRQSVVGVNMDEEITNLVKFQKSYTAAARIVTMLDSMLDTIVNGMGVTR</sequence>
<proteinExistence type="inferred from homology"/>
<evidence type="ECO:0000256" key="3">
    <source>
        <dbReference type="ARBA" id="ARBA00009677"/>
    </source>
</evidence>
<dbReference type="PATRIC" id="fig|49338.4.peg.3508"/>
<dbReference type="InterPro" id="IPR002371">
    <property type="entry name" value="FlgK"/>
</dbReference>
<comment type="similarity">
    <text evidence="3 7">Belongs to the flagella basal body rod proteins family.</text>
</comment>
<evidence type="ECO:0000256" key="7">
    <source>
        <dbReference type="RuleBase" id="RU362065"/>
    </source>
</evidence>
<evidence type="ECO:0000256" key="5">
    <source>
        <dbReference type="ARBA" id="ARBA00022525"/>
    </source>
</evidence>
<evidence type="ECO:0000259" key="9">
    <source>
        <dbReference type="Pfam" id="PF06429"/>
    </source>
</evidence>
<protein>
    <recommendedName>
        <fullName evidence="4 7">Flagellar hook-associated protein 1</fullName>
        <shortName evidence="7">HAP1</shortName>
    </recommendedName>
</protein>
<dbReference type="Pfam" id="PF22638">
    <property type="entry name" value="FlgK_D1"/>
    <property type="match status" value="1"/>
</dbReference>
<dbReference type="Pfam" id="PF06429">
    <property type="entry name" value="Flg_bbr_C"/>
    <property type="match status" value="1"/>
</dbReference>
<organism evidence="11">
    <name type="scientific">Desulfitobacterium hafniense</name>
    <name type="common">Desulfitobacterium frappieri</name>
    <dbReference type="NCBI Taxonomy" id="49338"/>
    <lineage>
        <taxon>Bacteria</taxon>
        <taxon>Bacillati</taxon>
        <taxon>Bacillota</taxon>
        <taxon>Clostridia</taxon>
        <taxon>Eubacteriales</taxon>
        <taxon>Desulfitobacteriaceae</taxon>
        <taxon>Desulfitobacterium</taxon>
    </lineage>
</organism>
<dbReference type="InterPro" id="IPR053927">
    <property type="entry name" value="FlgK_helical"/>
</dbReference>
<name>A0A098B438_DESHA</name>
<dbReference type="NCBIfam" id="TIGR02492">
    <property type="entry name" value="flgK_ends"/>
    <property type="match status" value="1"/>
</dbReference>